<reference evidence="1" key="2">
    <citation type="journal article" date="2020" name="Nat. Commun.">
        <title>Large-scale genome sequencing of mycorrhizal fungi provides insights into the early evolution of symbiotic traits.</title>
        <authorList>
            <person name="Miyauchi S."/>
            <person name="Kiss E."/>
            <person name="Kuo A."/>
            <person name="Drula E."/>
            <person name="Kohler A."/>
            <person name="Sanchez-Garcia M."/>
            <person name="Morin E."/>
            <person name="Andreopoulos B."/>
            <person name="Barry K.W."/>
            <person name="Bonito G."/>
            <person name="Buee M."/>
            <person name="Carver A."/>
            <person name="Chen C."/>
            <person name="Cichocki N."/>
            <person name="Clum A."/>
            <person name="Culley D."/>
            <person name="Crous P.W."/>
            <person name="Fauchery L."/>
            <person name="Girlanda M."/>
            <person name="Hayes R.D."/>
            <person name="Keri Z."/>
            <person name="LaButti K."/>
            <person name="Lipzen A."/>
            <person name="Lombard V."/>
            <person name="Magnuson J."/>
            <person name="Maillard F."/>
            <person name="Murat C."/>
            <person name="Nolan M."/>
            <person name="Ohm R.A."/>
            <person name="Pangilinan J."/>
            <person name="Pereira M.F."/>
            <person name="Perotto S."/>
            <person name="Peter M."/>
            <person name="Pfister S."/>
            <person name="Riley R."/>
            <person name="Sitrit Y."/>
            <person name="Stielow J.B."/>
            <person name="Szollosi G."/>
            <person name="Zifcakova L."/>
            <person name="Stursova M."/>
            <person name="Spatafora J.W."/>
            <person name="Tedersoo L."/>
            <person name="Vaario L.M."/>
            <person name="Yamada A."/>
            <person name="Yan M."/>
            <person name="Wang P."/>
            <person name="Xu J."/>
            <person name="Bruns T."/>
            <person name="Baldrian P."/>
            <person name="Vilgalys R."/>
            <person name="Dunand C."/>
            <person name="Henrissat B."/>
            <person name="Grigoriev I.V."/>
            <person name="Hibbett D."/>
            <person name="Nagy L.G."/>
            <person name="Martin F.M."/>
        </authorList>
    </citation>
    <scope>NUCLEOTIDE SEQUENCE</scope>
    <source>
        <strain evidence="1">BED1</strain>
    </source>
</reference>
<name>A0AAD4C8K2_BOLED</name>
<dbReference type="AlphaFoldDB" id="A0AAD4C8K2"/>
<evidence type="ECO:0000313" key="2">
    <source>
        <dbReference type="Proteomes" id="UP001194468"/>
    </source>
</evidence>
<sequence length="102" mass="11434">VSLAGFLLLDHRCIATTLDMLHTSILPCPWMTSRRFALSHAKMLTFVLYPYLLASRINVAGGKKVDFNNKDRRTGTNPCISLQFPTESFLKWSASSLRACCP</sequence>
<proteinExistence type="predicted"/>
<keyword evidence="2" id="KW-1185">Reference proteome</keyword>
<feature type="non-terminal residue" evidence="1">
    <location>
        <position position="102"/>
    </location>
</feature>
<protein>
    <submittedName>
        <fullName evidence="1">Uncharacterized protein</fullName>
    </submittedName>
</protein>
<evidence type="ECO:0000313" key="1">
    <source>
        <dbReference type="EMBL" id="KAF8451968.1"/>
    </source>
</evidence>
<gene>
    <name evidence="1" type="ORF">L210DRAFT_3515137</name>
</gene>
<dbReference type="Proteomes" id="UP001194468">
    <property type="component" value="Unassembled WGS sequence"/>
</dbReference>
<dbReference type="EMBL" id="WHUW01000001">
    <property type="protein sequence ID" value="KAF8451968.1"/>
    <property type="molecule type" value="Genomic_DNA"/>
</dbReference>
<reference evidence="1" key="1">
    <citation type="submission" date="2019-10" db="EMBL/GenBank/DDBJ databases">
        <authorList>
            <consortium name="DOE Joint Genome Institute"/>
            <person name="Kuo A."/>
            <person name="Miyauchi S."/>
            <person name="Kiss E."/>
            <person name="Drula E."/>
            <person name="Kohler A."/>
            <person name="Sanchez-Garcia M."/>
            <person name="Andreopoulos B."/>
            <person name="Barry K.W."/>
            <person name="Bonito G."/>
            <person name="Buee M."/>
            <person name="Carver A."/>
            <person name="Chen C."/>
            <person name="Cichocki N."/>
            <person name="Clum A."/>
            <person name="Culley D."/>
            <person name="Crous P.W."/>
            <person name="Fauchery L."/>
            <person name="Girlanda M."/>
            <person name="Hayes R."/>
            <person name="Keri Z."/>
            <person name="LaButti K."/>
            <person name="Lipzen A."/>
            <person name="Lombard V."/>
            <person name="Magnuson J."/>
            <person name="Maillard F."/>
            <person name="Morin E."/>
            <person name="Murat C."/>
            <person name="Nolan M."/>
            <person name="Ohm R."/>
            <person name="Pangilinan J."/>
            <person name="Pereira M."/>
            <person name="Perotto S."/>
            <person name="Peter M."/>
            <person name="Riley R."/>
            <person name="Sitrit Y."/>
            <person name="Stielow B."/>
            <person name="Szollosi G."/>
            <person name="Zifcakova L."/>
            <person name="Stursova M."/>
            <person name="Spatafora J.W."/>
            <person name="Tedersoo L."/>
            <person name="Vaario L.-M."/>
            <person name="Yamada A."/>
            <person name="Yan M."/>
            <person name="Wang P."/>
            <person name="Xu J."/>
            <person name="Bruns T."/>
            <person name="Baldrian P."/>
            <person name="Vilgalys R."/>
            <person name="Henrissat B."/>
            <person name="Grigoriev I.V."/>
            <person name="Hibbett D."/>
            <person name="Nagy L.G."/>
            <person name="Martin F.M."/>
        </authorList>
    </citation>
    <scope>NUCLEOTIDE SEQUENCE</scope>
    <source>
        <strain evidence="1">BED1</strain>
    </source>
</reference>
<accession>A0AAD4C8K2</accession>
<comment type="caution">
    <text evidence="1">The sequence shown here is derived from an EMBL/GenBank/DDBJ whole genome shotgun (WGS) entry which is preliminary data.</text>
</comment>
<organism evidence="1 2">
    <name type="scientific">Boletus edulis BED1</name>
    <dbReference type="NCBI Taxonomy" id="1328754"/>
    <lineage>
        <taxon>Eukaryota</taxon>
        <taxon>Fungi</taxon>
        <taxon>Dikarya</taxon>
        <taxon>Basidiomycota</taxon>
        <taxon>Agaricomycotina</taxon>
        <taxon>Agaricomycetes</taxon>
        <taxon>Agaricomycetidae</taxon>
        <taxon>Boletales</taxon>
        <taxon>Boletineae</taxon>
        <taxon>Boletaceae</taxon>
        <taxon>Boletoideae</taxon>
        <taxon>Boletus</taxon>
    </lineage>
</organism>